<name>Q6FFW9_ACIAD</name>
<dbReference type="AlphaFoldDB" id="Q6FFW9"/>
<dbReference type="KEGG" id="aci:ACIAD0056"/>
<evidence type="ECO:0000313" key="2">
    <source>
        <dbReference type="Proteomes" id="UP000000430"/>
    </source>
</evidence>
<reference evidence="1 2" key="1">
    <citation type="journal article" date="2004" name="Nucleic Acids Res.">
        <title>Unique features revealed by the genome sequence of Acinetobacter sp. ADP1, a versatile and naturally transformation competent bacterium.</title>
        <authorList>
            <person name="Barbe V."/>
            <person name="Vallenet D."/>
            <person name="Fonknechten N."/>
            <person name="Kreimeyer A."/>
            <person name="Oztas S."/>
            <person name="Labarre L."/>
            <person name="Cruveiller S."/>
            <person name="Robert C."/>
            <person name="Duprat S."/>
            <person name="Wincker P."/>
            <person name="Ornston L.N."/>
            <person name="Weissenbach J."/>
            <person name="Marliere P."/>
            <person name="Cohen G.N."/>
            <person name="Medigue C."/>
        </authorList>
    </citation>
    <scope>NUCLEOTIDE SEQUENCE [LARGE SCALE GENOMIC DNA]</scope>
    <source>
        <strain evidence="2">ATCC 33305 / BD413 / ADP1</strain>
    </source>
</reference>
<dbReference type="EMBL" id="CR543861">
    <property type="protein sequence ID" value="CAG67038.1"/>
    <property type="molecule type" value="Genomic_DNA"/>
</dbReference>
<organism evidence="1 2">
    <name type="scientific">Acinetobacter baylyi (strain ATCC 33305 / BD413 / ADP1)</name>
    <dbReference type="NCBI Taxonomy" id="62977"/>
    <lineage>
        <taxon>Bacteria</taxon>
        <taxon>Pseudomonadati</taxon>
        <taxon>Pseudomonadota</taxon>
        <taxon>Gammaproteobacteria</taxon>
        <taxon>Moraxellales</taxon>
        <taxon>Moraxellaceae</taxon>
        <taxon>Acinetobacter</taxon>
    </lineage>
</organism>
<dbReference type="HOGENOM" id="CLU_3075646_0_0_6"/>
<sequence length="52" mass="6165">MERNHPYYLSISREGLNNEPGVVLQTFNFCIKDKDIIYSKKDDEIFIQKSIN</sequence>
<dbReference type="Proteomes" id="UP000000430">
    <property type="component" value="Chromosome"/>
</dbReference>
<accession>Q6FFW9</accession>
<evidence type="ECO:0000313" key="1">
    <source>
        <dbReference type="EMBL" id="CAG67038.1"/>
    </source>
</evidence>
<dbReference type="eggNOG" id="ENOG5031SW9">
    <property type="taxonomic scope" value="Bacteria"/>
</dbReference>
<protein>
    <submittedName>
        <fullName evidence="1">Uncharacterized protein</fullName>
    </submittedName>
</protein>
<gene>
    <name evidence="1" type="ordered locus">ACIAD0056</name>
</gene>
<proteinExistence type="predicted"/>